<dbReference type="SUPFAM" id="SSF56784">
    <property type="entry name" value="HAD-like"/>
    <property type="match status" value="1"/>
</dbReference>
<keyword evidence="3 4" id="KW-0378">Hydrolase</keyword>
<accession>A0A1H3AFZ4</accession>
<dbReference type="GO" id="GO:0000287">
    <property type="term" value="F:magnesium ion binding"/>
    <property type="evidence" value="ECO:0007669"/>
    <property type="project" value="UniProtKB-ARBA"/>
</dbReference>
<dbReference type="AlphaFoldDB" id="A0A1H3AFZ4"/>
<evidence type="ECO:0000313" key="5">
    <source>
        <dbReference type="EMBL" id="SDX28622.1"/>
    </source>
</evidence>
<dbReference type="Proteomes" id="UP000243778">
    <property type="component" value="Unassembled WGS sequence"/>
</dbReference>
<keyword evidence="4" id="KW-0460">Magnesium</keyword>
<dbReference type="InterPro" id="IPR003337">
    <property type="entry name" value="Trehalose_PPase"/>
</dbReference>
<reference evidence="6" key="1">
    <citation type="submission" date="2016-10" db="EMBL/GenBank/DDBJ databases">
        <authorList>
            <person name="Varghese N."/>
            <person name="Submissions S."/>
        </authorList>
    </citation>
    <scope>NUCLEOTIDE SEQUENCE [LARGE SCALE GENOMIC DNA]</scope>
    <source>
        <strain evidence="6">NRRL B-59562</strain>
    </source>
</reference>
<evidence type="ECO:0000256" key="1">
    <source>
        <dbReference type="ARBA" id="ARBA00005199"/>
    </source>
</evidence>
<dbReference type="OrthoDB" id="9814913at2"/>
<proteinExistence type="inferred from homology"/>
<dbReference type="STRING" id="1007099.SAMN05216287_2697"/>
<dbReference type="CDD" id="cd01627">
    <property type="entry name" value="HAD_TPP"/>
    <property type="match status" value="1"/>
</dbReference>
<name>A0A1H3AFZ4_9PSED</name>
<sequence>MNDFSPSSGSDFDRWAFFFDVDGTLADIQPRPELVFIPETTLEALAELQRRGAAVAVISGRPLAQIDQLLQSLELPAAGVHGAERRRADGQLQASDLDLAALDGVEGELEAACTEYPALRLENKGIAFALHYREAPELEDVARQIAESFVARYPRLLSLQPGKCVYELKPKGANKGEVIRSFLAEEPFRGRVPVFVGDDLTDEAGFAVVNALGGLSIKVGEGASVAQRRLPSVAAVGEWIAARLTQPLSDIDKNYSEKRL</sequence>
<keyword evidence="4" id="KW-0479">Metal-binding</keyword>
<dbReference type="EC" id="3.1.3.12" evidence="4"/>
<evidence type="ECO:0000256" key="4">
    <source>
        <dbReference type="RuleBase" id="RU361117"/>
    </source>
</evidence>
<dbReference type="EMBL" id="FNNU01000003">
    <property type="protein sequence ID" value="SDX28622.1"/>
    <property type="molecule type" value="Genomic_DNA"/>
</dbReference>
<keyword evidence="6" id="KW-1185">Reference proteome</keyword>
<dbReference type="NCBIfam" id="TIGR01484">
    <property type="entry name" value="HAD-SF-IIB"/>
    <property type="match status" value="1"/>
</dbReference>
<dbReference type="UniPathway" id="UPA00299"/>
<dbReference type="InterPro" id="IPR006379">
    <property type="entry name" value="HAD-SF_hydro_IIB"/>
</dbReference>
<dbReference type="GO" id="GO:0005992">
    <property type="term" value="P:trehalose biosynthetic process"/>
    <property type="evidence" value="ECO:0007669"/>
    <property type="project" value="UniProtKB-UniPathway"/>
</dbReference>
<dbReference type="Pfam" id="PF02358">
    <property type="entry name" value="Trehalose_PPase"/>
    <property type="match status" value="1"/>
</dbReference>
<dbReference type="GO" id="GO:0004805">
    <property type="term" value="F:trehalose-phosphatase activity"/>
    <property type="evidence" value="ECO:0007669"/>
    <property type="project" value="UniProtKB-EC"/>
</dbReference>
<dbReference type="Gene3D" id="3.40.50.1000">
    <property type="entry name" value="HAD superfamily/HAD-like"/>
    <property type="match status" value="1"/>
</dbReference>
<comment type="function">
    <text evidence="4">Removes the phosphate from trehalose 6-phosphate to produce free trehalose.</text>
</comment>
<evidence type="ECO:0000256" key="2">
    <source>
        <dbReference type="ARBA" id="ARBA00008770"/>
    </source>
</evidence>
<dbReference type="InterPro" id="IPR036412">
    <property type="entry name" value="HAD-like_sf"/>
</dbReference>
<dbReference type="PANTHER" id="PTHR43768">
    <property type="entry name" value="TREHALOSE 6-PHOSPHATE PHOSPHATASE"/>
    <property type="match status" value="1"/>
</dbReference>
<comment type="pathway">
    <text evidence="1 4">Glycan biosynthesis; trehalose biosynthesis.</text>
</comment>
<protein>
    <recommendedName>
        <fullName evidence="4">Trehalose 6-phosphate phosphatase</fullName>
        <ecNumber evidence="4">3.1.3.12</ecNumber>
    </recommendedName>
</protein>
<dbReference type="RefSeq" id="WP_090228987.1">
    <property type="nucleotide sequence ID" value="NZ_FNNU01000003.1"/>
</dbReference>
<dbReference type="PANTHER" id="PTHR43768:SF3">
    <property type="entry name" value="TREHALOSE 6-PHOSPHATE PHOSPHATASE"/>
    <property type="match status" value="1"/>
</dbReference>
<comment type="cofactor">
    <cofactor evidence="4">
        <name>Mg(2+)</name>
        <dbReference type="ChEBI" id="CHEBI:18420"/>
    </cofactor>
</comment>
<dbReference type="InterPro" id="IPR023214">
    <property type="entry name" value="HAD_sf"/>
</dbReference>
<comment type="catalytic activity">
    <reaction evidence="4">
        <text>alpha,alpha-trehalose 6-phosphate + H2O = alpha,alpha-trehalose + phosphate</text>
        <dbReference type="Rhea" id="RHEA:23420"/>
        <dbReference type="ChEBI" id="CHEBI:15377"/>
        <dbReference type="ChEBI" id="CHEBI:16551"/>
        <dbReference type="ChEBI" id="CHEBI:43474"/>
        <dbReference type="ChEBI" id="CHEBI:58429"/>
        <dbReference type="EC" id="3.1.3.12"/>
    </reaction>
</comment>
<evidence type="ECO:0000256" key="3">
    <source>
        <dbReference type="ARBA" id="ARBA00022801"/>
    </source>
</evidence>
<organism evidence="5 6">
    <name type="scientific">Pseudomonas kuykendallii</name>
    <dbReference type="NCBI Taxonomy" id="1007099"/>
    <lineage>
        <taxon>Bacteria</taxon>
        <taxon>Pseudomonadati</taxon>
        <taxon>Pseudomonadota</taxon>
        <taxon>Gammaproteobacteria</taxon>
        <taxon>Pseudomonadales</taxon>
        <taxon>Pseudomonadaceae</taxon>
        <taxon>Pseudomonas</taxon>
    </lineage>
</organism>
<evidence type="ECO:0000313" key="6">
    <source>
        <dbReference type="Proteomes" id="UP000243778"/>
    </source>
</evidence>
<comment type="similarity">
    <text evidence="2 4">Belongs to the trehalose phosphatase family.</text>
</comment>
<gene>
    <name evidence="5" type="ORF">SAMN05216287_2697</name>
</gene>
<dbReference type="NCBIfam" id="TIGR00685">
    <property type="entry name" value="T6PP"/>
    <property type="match status" value="1"/>
</dbReference>
<dbReference type="InterPro" id="IPR044651">
    <property type="entry name" value="OTSB-like"/>
</dbReference>
<dbReference type="Gene3D" id="3.30.70.1020">
    <property type="entry name" value="Trehalose-6-phosphate phosphatase related protein, domain 2"/>
    <property type="match status" value="1"/>
</dbReference>